<keyword evidence="2" id="KW-1185">Reference proteome</keyword>
<evidence type="ECO:0000313" key="1">
    <source>
        <dbReference type="EMBL" id="MBJ3809228.1"/>
    </source>
</evidence>
<protein>
    <submittedName>
        <fullName evidence="1">Uncharacterized protein</fullName>
    </submittedName>
</protein>
<comment type="caution">
    <text evidence="1">The sequence shown here is derived from an EMBL/GenBank/DDBJ whole genome shotgun (WGS) entry which is preliminary data.</text>
</comment>
<sequence>MGRMVAGAGKFAERLYEACDGKYASFTELHEHGGRLARTLDDPEKIKVAAYATRFENSRYGCGIVIQKKRILLLPEQRYVKATQAFMGALRGKGDVFAIRYDQIKRVQTYDSGESANFIQAIFRGRYTNDNIRILLWSGEFLLLESIMGNRSPALMAMFKKRL</sequence>
<organism evidence="1 2">
    <name type="scientific">Streptomyces flavofungini</name>
    <dbReference type="NCBI Taxonomy" id="68200"/>
    <lineage>
        <taxon>Bacteria</taxon>
        <taxon>Bacillati</taxon>
        <taxon>Actinomycetota</taxon>
        <taxon>Actinomycetes</taxon>
        <taxon>Kitasatosporales</taxon>
        <taxon>Streptomycetaceae</taxon>
        <taxon>Streptomyces</taxon>
    </lineage>
</organism>
<name>A0ABS0X7P6_9ACTN</name>
<evidence type="ECO:0000313" key="2">
    <source>
        <dbReference type="Proteomes" id="UP000634780"/>
    </source>
</evidence>
<dbReference type="Proteomes" id="UP000634780">
    <property type="component" value="Unassembled WGS sequence"/>
</dbReference>
<gene>
    <name evidence="1" type="ORF">JGB26_19260</name>
</gene>
<proteinExistence type="predicted"/>
<reference evidence="1 2" key="1">
    <citation type="submission" date="2020-12" db="EMBL/GenBank/DDBJ databases">
        <title>Streptomyces typhae sp. nov., a novel endophytic actinomycete isolated from the root of cattail pollen (Typha angustifolia L.).</title>
        <authorList>
            <person name="Peng C."/>
            <person name="Liu C."/>
        </authorList>
    </citation>
    <scope>NUCLEOTIDE SEQUENCE [LARGE SCALE GENOMIC DNA]</scope>
    <source>
        <strain evidence="1 2">JCM 4753</strain>
    </source>
</reference>
<dbReference type="RefSeq" id="WP_198897846.1">
    <property type="nucleotide sequence ID" value="NZ_JAEKOZ010000011.1"/>
</dbReference>
<accession>A0ABS0X7P6</accession>
<dbReference type="EMBL" id="JAEKOZ010000011">
    <property type="protein sequence ID" value="MBJ3809228.1"/>
    <property type="molecule type" value="Genomic_DNA"/>
</dbReference>